<dbReference type="EMBL" id="MU128997">
    <property type="protein sequence ID" value="KAF9511663.1"/>
    <property type="molecule type" value="Genomic_DNA"/>
</dbReference>
<evidence type="ECO:0000256" key="6">
    <source>
        <dbReference type="RuleBase" id="RU363053"/>
    </source>
</evidence>
<dbReference type="Proteomes" id="UP000886523">
    <property type="component" value="Unassembled WGS sequence"/>
</dbReference>
<dbReference type="PANTHER" id="PTHR11266">
    <property type="entry name" value="PEROXISOMAL MEMBRANE PROTEIN 2, PXMP2 MPV17"/>
    <property type="match status" value="1"/>
</dbReference>
<comment type="similarity">
    <text evidence="2 6">Belongs to the peroxisomal membrane protein PXMP2/4 family.</text>
</comment>
<evidence type="ECO:0000256" key="3">
    <source>
        <dbReference type="ARBA" id="ARBA00022692"/>
    </source>
</evidence>
<dbReference type="InterPro" id="IPR007248">
    <property type="entry name" value="Mpv17_PMP22"/>
</dbReference>
<gene>
    <name evidence="7" type="ORF">BS47DRAFT_1330791</name>
</gene>
<sequence>MAAVLRLYQAHFDAYPLVTLAATNSSLTALGDIVAQTAQMIWTAPSSRVPNRPRWHGLDLERTVRFAAFGALMGPLIGRWNIFLERHFPLRSLREPASGPISWRALGKRVLADQTAIAPTGLAIFIGTMGVMEGRQISGIQKKYADMYRPALIANWEVWPAVQLINFRFMPLAYRVPFQATAGVFWTLYLSLLNAREEAQDRPK</sequence>
<keyword evidence="3" id="KW-0812">Transmembrane</keyword>
<name>A0A9P6ATH2_9AGAM</name>
<organism evidence="7 8">
    <name type="scientific">Hydnum rufescens UP504</name>
    <dbReference type="NCBI Taxonomy" id="1448309"/>
    <lineage>
        <taxon>Eukaryota</taxon>
        <taxon>Fungi</taxon>
        <taxon>Dikarya</taxon>
        <taxon>Basidiomycota</taxon>
        <taxon>Agaricomycotina</taxon>
        <taxon>Agaricomycetes</taxon>
        <taxon>Cantharellales</taxon>
        <taxon>Hydnaceae</taxon>
        <taxon>Hydnum</taxon>
    </lineage>
</organism>
<comment type="caution">
    <text evidence="7">The sequence shown here is derived from an EMBL/GenBank/DDBJ whole genome shotgun (WGS) entry which is preliminary data.</text>
</comment>
<dbReference type="Pfam" id="PF04117">
    <property type="entry name" value="Mpv17_PMP22"/>
    <property type="match status" value="1"/>
</dbReference>
<evidence type="ECO:0000313" key="7">
    <source>
        <dbReference type="EMBL" id="KAF9511663.1"/>
    </source>
</evidence>
<evidence type="ECO:0000256" key="2">
    <source>
        <dbReference type="ARBA" id="ARBA00006824"/>
    </source>
</evidence>
<evidence type="ECO:0000313" key="8">
    <source>
        <dbReference type="Proteomes" id="UP000886523"/>
    </source>
</evidence>
<proteinExistence type="inferred from homology"/>
<keyword evidence="8" id="KW-1185">Reference proteome</keyword>
<dbReference type="OrthoDB" id="10267969at2759"/>
<protein>
    <submittedName>
        <fullName evidence="7">Uncharacterized protein</fullName>
    </submittedName>
</protein>
<keyword evidence="5" id="KW-0472">Membrane</keyword>
<evidence type="ECO:0000256" key="4">
    <source>
        <dbReference type="ARBA" id="ARBA00022989"/>
    </source>
</evidence>
<dbReference type="AlphaFoldDB" id="A0A9P6ATH2"/>
<accession>A0A9P6ATH2</accession>
<evidence type="ECO:0000256" key="1">
    <source>
        <dbReference type="ARBA" id="ARBA00004141"/>
    </source>
</evidence>
<dbReference type="PANTHER" id="PTHR11266:SF50">
    <property type="entry name" value="VACUOLAR MEMBRANE PROTEIN YOR292C"/>
    <property type="match status" value="1"/>
</dbReference>
<reference evidence="7" key="1">
    <citation type="journal article" date="2020" name="Nat. Commun.">
        <title>Large-scale genome sequencing of mycorrhizal fungi provides insights into the early evolution of symbiotic traits.</title>
        <authorList>
            <person name="Miyauchi S."/>
            <person name="Kiss E."/>
            <person name="Kuo A."/>
            <person name="Drula E."/>
            <person name="Kohler A."/>
            <person name="Sanchez-Garcia M."/>
            <person name="Morin E."/>
            <person name="Andreopoulos B."/>
            <person name="Barry K.W."/>
            <person name="Bonito G."/>
            <person name="Buee M."/>
            <person name="Carver A."/>
            <person name="Chen C."/>
            <person name="Cichocki N."/>
            <person name="Clum A."/>
            <person name="Culley D."/>
            <person name="Crous P.W."/>
            <person name="Fauchery L."/>
            <person name="Girlanda M."/>
            <person name="Hayes R.D."/>
            <person name="Keri Z."/>
            <person name="LaButti K."/>
            <person name="Lipzen A."/>
            <person name="Lombard V."/>
            <person name="Magnuson J."/>
            <person name="Maillard F."/>
            <person name="Murat C."/>
            <person name="Nolan M."/>
            <person name="Ohm R.A."/>
            <person name="Pangilinan J."/>
            <person name="Pereira M.F."/>
            <person name="Perotto S."/>
            <person name="Peter M."/>
            <person name="Pfister S."/>
            <person name="Riley R."/>
            <person name="Sitrit Y."/>
            <person name="Stielow J.B."/>
            <person name="Szollosi G."/>
            <person name="Zifcakova L."/>
            <person name="Stursova M."/>
            <person name="Spatafora J.W."/>
            <person name="Tedersoo L."/>
            <person name="Vaario L.M."/>
            <person name="Yamada A."/>
            <person name="Yan M."/>
            <person name="Wang P."/>
            <person name="Xu J."/>
            <person name="Bruns T."/>
            <person name="Baldrian P."/>
            <person name="Vilgalys R."/>
            <person name="Dunand C."/>
            <person name="Henrissat B."/>
            <person name="Grigoriev I.V."/>
            <person name="Hibbett D."/>
            <person name="Nagy L.G."/>
            <person name="Martin F.M."/>
        </authorList>
    </citation>
    <scope>NUCLEOTIDE SEQUENCE</scope>
    <source>
        <strain evidence="7">UP504</strain>
    </source>
</reference>
<evidence type="ECO:0000256" key="5">
    <source>
        <dbReference type="ARBA" id="ARBA00023136"/>
    </source>
</evidence>
<comment type="subcellular location">
    <subcellularLocation>
        <location evidence="1">Membrane</location>
        <topology evidence="1">Multi-pass membrane protein</topology>
    </subcellularLocation>
</comment>
<dbReference type="GO" id="GO:0005739">
    <property type="term" value="C:mitochondrion"/>
    <property type="evidence" value="ECO:0007669"/>
    <property type="project" value="TreeGrafter"/>
</dbReference>
<keyword evidence="4" id="KW-1133">Transmembrane helix</keyword>
<dbReference type="GO" id="GO:0016020">
    <property type="term" value="C:membrane"/>
    <property type="evidence" value="ECO:0007669"/>
    <property type="project" value="UniProtKB-SubCell"/>
</dbReference>